<dbReference type="KEGG" id="kpx:PMK1_ndm00141"/>
<dbReference type="AlphaFoldDB" id="A0A024HVG0"/>
<dbReference type="RefSeq" id="WP_040120315.1">
    <property type="nucleotide sequence ID" value="NZ_CACRZP010000029.1"/>
</dbReference>
<dbReference type="InterPro" id="IPR022038">
    <property type="entry name" value="Ig-like_bact"/>
</dbReference>
<dbReference type="PATRIC" id="fig|573.1358.peg.5695"/>
<protein>
    <submittedName>
        <fullName evidence="1">Uncharacterized protein</fullName>
    </submittedName>
</protein>
<reference evidence="1" key="1">
    <citation type="journal article" date="2014" name="Antimicrob. Agents Chemother.">
        <title>IncH-Type Plasmid Harboring blaCTX-M-15, blaDHA-1, and qnrB4 Genes Recovered from Animal Isolates.</title>
        <authorList>
            <person name="Schluter A."/>
            <person name="Nordmann P."/>
            <person name="Bonnin R.A."/>
            <person name="Millemann Y."/>
            <person name="Eikmeyer F.G."/>
            <person name="Wibberg D."/>
            <person name="Puhler A."/>
            <person name="Poirel L."/>
        </authorList>
    </citation>
    <scope>NUCLEOTIDE SEQUENCE [LARGE SCALE GENOMIC DNA]</scope>
    <source>
        <strain evidence="1">Kp15</strain>
        <plasmid evidence="1">pENVA</plasmid>
    </source>
</reference>
<proteinExistence type="predicted"/>
<geneLocation type="plasmid" evidence="1">
    <name>pENVA</name>
</geneLocation>
<sequence length="801" mass="87811">MKFKLKLLAALILGTLSLPGHSRVYEYTIKDIYGVEKSVSADSAKLNTTEKIQLSLISGLDRKIRVTVKKGDANVYSTTTESVKVADRIKSSSDEEFYGKVITMPPLSEGLYTITSEILNTQDALIDSTTQSFLIDTSGPTADNMRIDQRPGYDMVLTGNLWELGLGAEAKLYVTVKNVKATAGFDKATIQILNPDNTVYSKMDMVYDSGSASLSVPWTKGSAVKADWMPVSNADTEYRFRVTLYDKAGTRKVLPDQKFLFDSDLGEYTLVAVYDPTAETSVIPGFSKGYVEYKSGMTVNLNPITFVYRVPSTNRREYRKGGLAFGNIISEANGYSYVSVTTPYQTLSVIHNGYQWGGASVTYNIKMGADAPVSPTTPDVWITSDKKSSVSSYDFLWKTSDLPVTFLTARVKASARNYIQKAMSNTGGFLCNIPVGELECEGKIVGNIQKSGNGHMGFFFKMTNSDGTLFSQYAERRQYWNADQLPRITGYDYQEDKKKVLLFVNLPGNGSLRYKLQLKSAVLINADSNVQVLTGTNTAIAGDDYTYTFDLGALPEGKYNLSFLAKDTFDNESSSPFITLVNDMTPPDVIFNYENAPLASGSTVYGLENIAISLNDALTKPVLERLELKGGPASDSVILGFNQNADGSYTPDYPRLFPTLVENTDKYTLTAYATDTKGNSTQKSIQFAYYPKNLVTLEKLKTLGVVKALKTSDNTPLAVMRTGQFRRNDGSLVQGVQTANITLRTDANYAINILGTVIQPGETKDIQIDLGAGVNTTVPIFPATNGATGQSDFIIEFPQIK</sequence>
<dbReference type="Pfam" id="PF12245">
    <property type="entry name" value="Big_3_2"/>
    <property type="match status" value="1"/>
</dbReference>
<organism evidence="1">
    <name type="scientific">Klebsiella pneumoniae</name>
    <dbReference type="NCBI Taxonomy" id="573"/>
    <lineage>
        <taxon>Bacteria</taxon>
        <taxon>Pseudomonadati</taxon>
        <taxon>Pseudomonadota</taxon>
        <taxon>Gammaproteobacteria</taxon>
        <taxon>Enterobacterales</taxon>
        <taxon>Enterobacteriaceae</taxon>
        <taxon>Klebsiella/Raoultella group</taxon>
        <taxon>Klebsiella</taxon>
        <taxon>Klebsiella pneumoniae complex</taxon>
    </lineage>
</organism>
<dbReference type="InterPro" id="IPR025429">
    <property type="entry name" value="DUF4165"/>
</dbReference>
<accession>A0A024HVG0</accession>
<dbReference type="Pfam" id="PF13750">
    <property type="entry name" value="Big_3_3"/>
    <property type="match status" value="1"/>
</dbReference>
<gene>
    <name evidence="1" type="ORF">PENVA_0266</name>
</gene>
<keyword evidence="1" id="KW-0614">Plasmid</keyword>
<dbReference type="Pfam" id="PF13752">
    <property type="entry name" value="DUF4165"/>
    <property type="match status" value="1"/>
</dbReference>
<name>A0A024HVG0_KLEPN</name>
<dbReference type="EMBL" id="HG918041">
    <property type="protein sequence ID" value="CDM79882.1"/>
    <property type="molecule type" value="Genomic_DNA"/>
</dbReference>
<evidence type="ECO:0000313" key="1">
    <source>
        <dbReference type="EMBL" id="CDM79882.1"/>
    </source>
</evidence>